<dbReference type="Proteomes" id="UP001499895">
    <property type="component" value="Unassembled WGS sequence"/>
</dbReference>
<protein>
    <submittedName>
        <fullName evidence="4">M28 family metallopeptidase</fullName>
    </submittedName>
</protein>
<comment type="caution">
    <text evidence="4">The sequence shown here is derived from an EMBL/GenBank/DDBJ whole genome shotgun (WGS) entry which is preliminary data.</text>
</comment>
<dbReference type="InterPro" id="IPR046450">
    <property type="entry name" value="PA_dom_sf"/>
</dbReference>
<dbReference type="SUPFAM" id="SSF53187">
    <property type="entry name" value="Zn-dependent exopeptidases"/>
    <property type="match status" value="1"/>
</dbReference>
<dbReference type="Gene3D" id="3.40.630.10">
    <property type="entry name" value="Zn peptidases"/>
    <property type="match status" value="1"/>
</dbReference>
<dbReference type="EMBL" id="BAAAHB010000071">
    <property type="protein sequence ID" value="GAA0481511.1"/>
    <property type="molecule type" value="Genomic_DNA"/>
</dbReference>
<dbReference type="InterPro" id="IPR007484">
    <property type="entry name" value="Peptidase_M28"/>
</dbReference>
<name>A0ABN1APU5_9ACTN</name>
<evidence type="ECO:0000313" key="4">
    <source>
        <dbReference type="EMBL" id="GAA0481511.1"/>
    </source>
</evidence>
<gene>
    <name evidence="4" type="ORF">GCM10009544_49280</name>
</gene>
<dbReference type="Pfam" id="PF02225">
    <property type="entry name" value="PA"/>
    <property type="match status" value="1"/>
</dbReference>
<dbReference type="Pfam" id="PF04389">
    <property type="entry name" value="Peptidase_M28"/>
    <property type="match status" value="1"/>
</dbReference>
<dbReference type="InterPro" id="IPR006311">
    <property type="entry name" value="TAT_signal"/>
</dbReference>
<feature type="chain" id="PRO_5045156268" evidence="1">
    <location>
        <begin position="36"/>
        <end position="494"/>
    </location>
</feature>
<organism evidence="4 5">
    <name type="scientific">Streptomyces stramineus</name>
    <dbReference type="NCBI Taxonomy" id="173861"/>
    <lineage>
        <taxon>Bacteria</taxon>
        <taxon>Bacillati</taxon>
        <taxon>Actinomycetota</taxon>
        <taxon>Actinomycetes</taxon>
        <taxon>Kitasatosporales</taxon>
        <taxon>Streptomycetaceae</taxon>
        <taxon>Streptomyces</taxon>
    </lineage>
</organism>
<evidence type="ECO:0000313" key="5">
    <source>
        <dbReference type="Proteomes" id="UP001499895"/>
    </source>
</evidence>
<keyword evidence="5" id="KW-1185">Reference proteome</keyword>
<dbReference type="RefSeq" id="WP_344094614.1">
    <property type="nucleotide sequence ID" value="NZ_BAAAHB010000071.1"/>
</dbReference>
<dbReference type="SUPFAM" id="SSF52025">
    <property type="entry name" value="PA domain"/>
    <property type="match status" value="1"/>
</dbReference>
<proteinExistence type="predicted"/>
<reference evidence="4 5" key="1">
    <citation type="journal article" date="2019" name="Int. J. Syst. Evol. Microbiol.">
        <title>The Global Catalogue of Microorganisms (GCM) 10K type strain sequencing project: providing services to taxonomists for standard genome sequencing and annotation.</title>
        <authorList>
            <consortium name="The Broad Institute Genomics Platform"/>
            <consortium name="The Broad Institute Genome Sequencing Center for Infectious Disease"/>
            <person name="Wu L."/>
            <person name="Ma J."/>
        </authorList>
    </citation>
    <scope>NUCLEOTIDE SEQUENCE [LARGE SCALE GENOMIC DNA]</scope>
    <source>
        <strain evidence="4 5">JCM 10649</strain>
    </source>
</reference>
<dbReference type="PANTHER" id="PTHR12147">
    <property type="entry name" value="METALLOPEPTIDASE M28 FAMILY MEMBER"/>
    <property type="match status" value="1"/>
</dbReference>
<feature type="domain" description="Peptidase M28" evidence="3">
    <location>
        <begin position="261"/>
        <end position="473"/>
    </location>
</feature>
<dbReference type="InterPro" id="IPR003137">
    <property type="entry name" value="PA_domain"/>
</dbReference>
<dbReference type="InterPro" id="IPR045175">
    <property type="entry name" value="M28_fam"/>
</dbReference>
<sequence length="494" mass="52295">MTGLPRRNLFRVTSPAYLAAGAALLLAASAVPARAEVPPGPAKTLAEKMSRSVTGQNAWRHLEAISRATEANGGHRADGSPGYEASAQYVSRTLTAAGYQVKRQEFSFPDYDILAEKASVTAPEARTLKPIIARFSVSTPVGGLTAGVGVPSGKSTGCSADDYAGADVKGKVVLVDVNDCFITQKQIVAAQVGAAAVLMNVNAPNPDLNLRYRMVPPEDARIPIATLSRGEAERLKADVAKGPVTVNVELRGNNKTTKTYNLIADTPTGRADNTVVMGAHIDSVDTTPGMNDNGAASAMLLETAVRMAPEWKHLKNRVRFAWWAAEEKGISGSQYYVDQLSAEQRKQTALYLNLEMIGSPNFARQVYNGRTSTGAGPAGSERISELINGHFAARKLPTVGLELDGRSDHSPFIAAGIPAGGVNAGSDKLKSPEWAQLFGGKAGEMLDPCYHQACDTLANVNRTIFEQNGRAMAWAAGRFGVDTSDVNGKGGEVK</sequence>
<feature type="signal peptide" evidence="1">
    <location>
        <begin position="1"/>
        <end position="35"/>
    </location>
</feature>
<keyword evidence="1" id="KW-0732">Signal</keyword>
<evidence type="ECO:0000259" key="2">
    <source>
        <dbReference type="Pfam" id="PF02225"/>
    </source>
</evidence>
<evidence type="ECO:0000256" key="1">
    <source>
        <dbReference type="SAM" id="SignalP"/>
    </source>
</evidence>
<evidence type="ECO:0000259" key="3">
    <source>
        <dbReference type="Pfam" id="PF04389"/>
    </source>
</evidence>
<accession>A0ABN1APU5</accession>
<feature type="domain" description="PA" evidence="2">
    <location>
        <begin position="152"/>
        <end position="235"/>
    </location>
</feature>
<dbReference type="PANTHER" id="PTHR12147:SF26">
    <property type="entry name" value="PEPTIDASE M28 DOMAIN-CONTAINING PROTEIN"/>
    <property type="match status" value="1"/>
</dbReference>
<dbReference type="Gene3D" id="3.50.30.30">
    <property type="match status" value="1"/>
</dbReference>
<dbReference type="PROSITE" id="PS51318">
    <property type="entry name" value="TAT"/>
    <property type="match status" value="1"/>
</dbReference>